<dbReference type="Pfam" id="PF00005">
    <property type="entry name" value="ABC_tran"/>
    <property type="match status" value="1"/>
</dbReference>
<dbReference type="GO" id="GO:0008559">
    <property type="term" value="F:ABC-type xenobiotic transporter activity"/>
    <property type="evidence" value="ECO:0007669"/>
    <property type="project" value="UniProtKB-EC"/>
</dbReference>
<evidence type="ECO:0000256" key="13">
    <source>
        <dbReference type="SAM" id="Phobius"/>
    </source>
</evidence>
<keyword evidence="9 13" id="KW-1133">Transmembrane helix</keyword>
<dbReference type="PANTHER" id="PTHR43394">
    <property type="entry name" value="ATP-DEPENDENT PERMEASE MDL1, MITOCHONDRIAL"/>
    <property type="match status" value="1"/>
</dbReference>
<dbReference type="CDD" id="cd18541">
    <property type="entry name" value="ABC_6TM_TmrB_like"/>
    <property type="match status" value="1"/>
</dbReference>
<dbReference type="RefSeq" id="WP_041973351.1">
    <property type="nucleotide sequence ID" value="NZ_CBXV010000001.1"/>
</dbReference>
<reference evidence="16 17" key="2">
    <citation type="submission" date="2015-01" db="EMBL/GenBank/DDBJ databases">
        <title>Complete genome sequence of Pyrinomonas methylaliphatogenes type strain K22T.</title>
        <authorList>
            <person name="Lee K.C.Y."/>
            <person name="Power J.F."/>
            <person name="Dunfield P.F."/>
            <person name="Morgan X.C."/>
            <person name="Huttenhower C."/>
            <person name="Stott M.B."/>
        </authorList>
    </citation>
    <scope>NUCLEOTIDE SEQUENCE [LARGE SCALE GENOMIC DNA]</scope>
    <source>
        <strain evidence="16 17">K22</strain>
    </source>
</reference>
<feature type="domain" description="ABC transmembrane type-1" evidence="15">
    <location>
        <begin position="19"/>
        <end position="301"/>
    </location>
</feature>
<evidence type="ECO:0000256" key="9">
    <source>
        <dbReference type="ARBA" id="ARBA00022989"/>
    </source>
</evidence>
<evidence type="ECO:0000256" key="5">
    <source>
        <dbReference type="ARBA" id="ARBA00022475"/>
    </source>
</evidence>
<dbReference type="GO" id="GO:0005524">
    <property type="term" value="F:ATP binding"/>
    <property type="evidence" value="ECO:0007669"/>
    <property type="project" value="UniProtKB-KW"/>
</dbReference>
<comment type="similarity">
    <text evidence="2">Belongs to the ABC transporter superfamily. Drug exporter-2 (TC 3.A.1.117) family.</text>
</comment>
<evidence type="ECO:0000256" key="8">
    <source>
        <dbReference type="ARBA" id="ARBA00022840"/>
    </source>
</evidence>
<evidence type="ECO:0000256" key="12">
    <source>
        <dbReference type="ARBA" id="ARBA00074518"/>
    </source>
</evidence>
<keyword evidence="5" id="KW-1003">Cell membrane</keyword>
<keyword evidence="10 13" id="KW-0472">Membrane</keyword>
<evidence type="ECO:0000256" key="11">
    <source>
        <dbReference type="ARBA" id="ARBA00034018"/>
    </source>
</evidence>
<evidence type="ECO:0000259" key="14">
    <source>
        <dbReference type="PROSITE" id="PS50893"/>
    </source>
</evidence>
<dbReference type="SMART" id="SM00382">
    <property type="entry name" value="AAA"/>
    <property type="match status" value="1"/>
</dbReference>
<dbReference type="Gene3D" id="1.20.1560.10">
    <property type="entry name" value="ABC transporter type 1, transmembrane domain"/>
    <property type="match status" value="1"/>
</dbReference>
<dbReference type="Pfam" id="PF00664">
    <property type="entry name" value="ABC_membrane"/>
    <property type="match status" value="1"/>
</dbReference>
<evidence type="ECO:0000256" key="7">
    <source>
        <dbReference type="ARBA" id="ARBA00022741"/>
    </source>
</evidence>
<dbReference type="InterPro" id="IPR003439">
    <property type="entry name" value="ABC_transporter-like_ATP-bd"/>
</dbReference>
<dbReference type="InterPro" id="IPR039421">
    <property type="entry name" value="Type_1_exporter"/>
</dbReference>
<evidence type="ECO:0000256" key="3">
    <source>
        <dbReference type="ARBA" id="ARBA00012191"/>
    </source>
</evidence>
<dbReference type="EMBL" id="CBXV010000001">
    <property type="protein sequence ID" value="CDM64255.1"/>
    <property type="molecule type" value="Genomic_DNA"/>
</dbReference>
<keyword evidence="8" id="KW-0067">ATP-binding</keyword>
<keyword evidence="17" id="KW-1185">Reference proteome</keyword>
<evidence type="ECO:0000259" key="15">
    <source>
        <dbReference type="PROSITE" id="PS50929"/>
    </source>
</evidence>
<keyword evidence="6 13" id="KW-0812">Transmembrane</keyword>
<keyword evidence="4" id="KW-0813">Transport</keyword>
<evidence type="ECO:0000313" key="17">
    <source>
        <dbReference type="Proteomes" id="UP000031518"/>
    </source>
</evidence>
<dbReference type="InterPro" id="IPR011527">
    <property type="entry name" value="ABC1_TM_dom"/>
</dbReference>
<feature type="transmembrane region" description="Helical" evidence="13">
    <location>
        <begin position="245"/>
        <end position="266"/>
    </location>
</feature>
<dbReference type="OrthoDB" id="9770415at2"/>
<dbReference type="InterPro" id="IPR027417">
    <property type="entry name" value="P-loop_NTPase"/>
</dbReference>
<dbReference type="InterPro" id="IPR003593">
    <property type="entry name" value="AAA+_ATPase"/>
</dbReference>
<gene>
    <name evidence="16" type="ORF">PYK22_00248</name>
</gene>
<accession>A0A0B6WVU6</accession>
<evidence type="ECO:0000256" key="1">
    <source>
        <dbReference type="ARBA" id="ARBA00004651"/>
    </source>
</evidence>
<dbReference type="GO" id="GO:0016887">
    <property type="term" value="F:ATP hydrolysis activity"/>
    <property type="evidence" value="ECO:0007669"/>
    <property type="project" value="InterPro"/>
</dbReference>
<name>A0A0B6WVU6_9BACT</name>
<dbReference type="InterPro" id="IPR036640">
    <property type="entry name" value="ABC1_TM_sf"/>
</dbReference>
<dbReference type="AlphaFoldDB" id="A0A0B6WVU6"/>
<dbReference type="SUPFAM" id="SSF52540">
    <property type="entry name" value="P-loop containing nucleoside triphosphate hydrolases"/>
    <property type="match status" value="1"/>
</dbReference>
<dbReference type="Proteomes" id="UP000031518">
    <property type="component" value="Unassembled WGS sequence"/>
</dbReference>
<dbReference type="PROSITE" id="PS50893">
    <property type="entry name" value="ABC_TRANSPORTER_2"/>
    <property type="match status" value="1"/>
</dbReference>
<proteinExistence type="inferred from homology"/>
<feature type="transmembrane region" description="Helical" evidence="13">
    <location>
        <begin position="158"/>
        <end position="177"/>
    </location>
</feature>
<dbReference type="SUPFAM" id="SSF90123">
    <property type="entry name" value="ABC transporter transmembrane region"/>
    <property type="match status" value="1"/>
</dbReference>
<dbReference type="Gene3D" id="3.40.50.300">
    <property type="entry name" value="P-loop containing nucleotide triphosphate hydrolases"/>
    <property type="match status" value="1"/>
</dbReference>
<dbReference type="PANTHER" id="PTHR43394:SF1">
    <property type="entry name" value="ATP-BINDING CASSETTE SUB-FAMILY B MEMBER 10, MITOCHONDRIAL"/>
    <property type="match status" value="1"/>
</dbReference>
<dbReference type="GO" id="GO:0015421">
    <property type="term" value="F:ABC-type oligopeptide transporter activity"/>
    <property type="evidence" value="ECO:0007669"/>
    <property type="project" value="TreeGrafter"/>
</dbReference>
<evidence type="ECO:0000313" key="16">
    <source>
        <dbReference type="EMBL" id="CDM64255.1"/>
    </source>
</evidence>
<dbReference type="PROSITE" id="PS50929">
    <property type="entry name" value="ABC_TM1F"/>
    <property type="match status" value="1"/>
</dbReference>
<protein>
    <recommendedName>
        <fullName evidence="12">Multidrug resistance-like ATP-binding protein MdlA</fullName>
        <ecNumber evidence="3">7.6.2.2</ecNumber>
    </recommendedName>
</protein>
<organism evidence="16 17">
    <name type="scientific">Pyrinomonas methylaliphatogenes</name>
    <dbReference type="NCBI Taxonomy" id="454194"/>
    <lineage>
        <taxon>Bacteria</taxon>
        <taxon>Pseudomonadati</taxon>
        <taxon>Acidobacteriota</taxon>
        <taxon>Blastocatellia</taxon>
        <taxon>Blastocatellales</taxon>
        <taxon>Pyrinomonadaceae</taxon>
        <taxon>Pyrinomonas</taxon>
    </lineage>
</organism>
<dbReference type="EC" id="7.6.2.2" evidence="3"/>
<dbReference type="GO" id="GO:0005886">
    <property type="term" value="C:plasma membrane"/>
    <property type="evidence" value="ECO:0007669"/>
    <property type="project" value="UniProtKB-SubCell"/>
</dbReference>
<sequence length="580" mass="65193">MDDLRKFARYFRPYRRSLIFGTFCVFASVIIGLLVPLIVGHAVDDLSAGVTWAKLTRYALTVLGVSAVSGIFLFLQRLILIGMSRHIEYDLRRDFYAHLQRQPLSFFHSHRIGDLMARATNDLSAVRQLAGPAIMYSLQTLFVILLILPLMLRISVRLTLLLFTTMPLVSLTVKYLGQQIHLRFEKIQDFFAQISARAQENFTGVRVVRAYAQEEAEIEAFNRLNRLYAERNLSLVRISAAMRPLLQFLIGLGFMLIIWYGGALAARGEISVGQFTEFNLYLTRLIWPLIAMGYVVNLYQRGTASLKRINAIFAIQPSITDSPHARAHPPINGRIEFRNLTFRYHEHAPPVLRDINLTIEAGQTVAFVGRTGSGKSTLINLIPRLLDPPPGTVFVDGVDVRERPLAQLRASIGYVPQEPFLFSETLAENIAFGVAGASRAEIEWAAEVAGLSDDVREFPAGFDTLVGERGITLSGGQKQRTTLARAIIRQPKILILDDALSSVDTYTEERILTRLREVMRERTSIIVSHRVSTVRDADMIYVLDEGEIIEMGTHDELLARGGEYAALYERQLLEEELAAS</sequence>
<dbReference type="FunFam" id="1.20.1560.10:FF:000011">
    <property type="entry name" value="Multidrug ABC transporter ATP-binding protein"/>
    <property type="match status" value="1"/>
</dbReference>
<dbReference type="FunFam" id="3.40.50.300:FF:000221">
    <property type="entry name" value="Multidrug ABC transporter ATP-binding protein"/>
    <property type="match status" value="1"/>
</dbReference>
<evidence type="ECO:0000256" key="2">
    <source>
        <dbReference type="ARBA" id="ARBA00006526"/>
    </source>
</evidence>
<feature type="transmembrane region" description="Helical" evidence="13">
    <location>
        <begin position="55"/>
        <end position="75"/>
    </location>
</feature>
<keyword evidence="7" id="KW-0547">Nucleotide-binding</keyword>
<dbReference type="STRING" id="454194.PYK22_00248"/>
<comment type="catalytic activity">
    <reaction evidence="11">
        <text>ATP + H2O + xenobioticSide 1 = ADP + phosphate + xenobioticSide 2.</text>
        <dbReference type="EC" id="7.6.2.2"/>
    </reaction>
</comment>
<feature type="transmembrane region" description="Helical" evidence="13">
    <location>
        <begin position="20"/>
        <end position="43"/>
    </location>
</feature>
<evidence type="ECO:0000256" key="4">
    <source>
        <dbReference type="ARBA" id="ARBA00022448"/>
    </source>
</evidence>
<feature type="transmembrane region" description="Helical" evidence="13">
    <location>
        <begin position="133"/>
        <end position="152"/>
    </location>
</feature>
<feature type="domain" description="ABC transporter" evidence="14">
    <location>
        <begin position="335"/>
        <end position="570"/>
    </location>
</feature>
<evidence type="ECO:0000256" key="10">
    <source>
        <dbReference type="ARBA" id="ARBA00023136"/>
    </source>
</evidence>
<feature type="transmembrane region" description="Helical" evidence="13">
    <location>
        <begin position="278"/>
        <end position="299"/>
    </location>
</feature>
<comment type="subcellular location">
    <subcellularLocation>
        <location evidence="1">Cell membrane</location>
        <topology evidence="1">Multi-pass membrane protein</topology>
    </subcellularLocation>
</comment>
<reference evidence="16 17" key="1">
    <citation type="submission" date="2013-12" db="EMBL/GenBank/DDBJ databases">
        <authorList>
            <person name="Stott M."/>
        </authorList>
    </citation>
    <scope>NUCLEOTIDE SEQUENCE [LARGE SCALE GENOMIC DNA]</scope>
    <source>
        <strain evidence="16 17">K22</strain>
    </source>
</reference>
<evidence type="ECO:0000256" key="6">
    <source>
        <dbReference type="ARBA" id="ARBA00022692"/>
    </source>
</evidence>